<evidence type="ECO:0000313" key="2">
    <source>
        <dbReference type="Proteomes" id="UP001054837"/>
    </source>
</evidence>
<dbReference type="Proteomes" id="UP001054837">
    <property type="component" value="Unassembled WGS sequence"/>
</dbReference>
<protein>
    <submittedName>
        <fullName evidence="1">Uncharacterized protein</fullName>
    </submittedName>
</protein>
<dbReference type="AlphaFoldDB" id="A0AAV4UQX1"/>
<keyword evidence="2" id="KW-1185">Reference proteome</keyword>
<organism evidence="1 2">
    <name type="scientific">Caerostris darwini</name>
    <dbReference type="NCBI Taxonomy" id="1538125"/>
    <lineage>
        <taxon>Eukaryota</taxon>
        <taxon>Metazoa</taxon>
        <taxon>Ecdysozoa</taxon>
        <taxon>Arthropoda</taxon>
        <taxon>Chelicerata</taxon>
        <taxon>Arachnida</taxon>
        <taxon>Araneae</taxon>
        <taxon>Araneomorphae</taxon>
        <taxon>Entelegynae</taxon>
        <taxon>Araneoidea</taxon>
        <taxon>Araneidae</taxon>
        <taxon>Caerostris</taxon>
    </lineage>
</organism>
<accession>A0AAV4UQX1</accession>
<comment type="caution">
    <text evidence="1">The sequence shown here is derived from an EMBL/GenBank/DDBJ whole genome shotgun (WGS) entry which is preliminary data.</text>
</comment>
<sequence length="88" mass="10267">MSLKKKRNAQTYQAFTVLSQSVGTMSSKLLQQHISVGICLPPYYEVKPIKEAEFSKEKKQLCVLIERSDPHLYYGRLRLMECYHNSQQ</sequence>
<proteinExistence type="predicted"/>
<gene>
    <name evidence="1" type="ORF">CDAR_38941</name>
</gene>
<evidence type="ECO:0000313" key="1">
    <source>
        <dbReference type="EMBL" id="GIY60121.1"/>
    </source>
</evidence>
<dbReference type="EMBL" id="BPLQ01011751">
    <property type="protein sequence ID" value="GIY60121.1"/>
    <property type="molecule type" value="Genomic_DNA"/>
</dbReference>
<name>A0AAV4UQX1_9ARAC</name>
<reference evidence="1 2" key="1">
    <citation type="submission" date="2021-06" db="EMBL/GenBank/DDBJ databases">
        <title>Caerostris darwini draft genome.</title>
        <authorList>
            <person name="Kono N."/>
            <person name="Arakawa K."/>
        </authorList>
    </citation>
    <scope>NUCLEOTIDE SEQUENCE [LARGE SCALE GENOMIC DNA]</scope>
</reference>